<feature type="compositionally biased region" description="Acidic residues" evidence="1">
    <location>
        <begin position="52"/>
        <end position="64"/>
    </location>
</feature>
<feature type="compositionally biased region" description="Polar residues" evidence="1">
    <location>
        <begin position="71"/>
        <end position="80"/>
    </location>
</feature>
<dbReference type="AlphaFoldDB" id="A0A8R1E3N0"/>
<feature type="compositionally biased region" description="Polar residues" evidence="1">
    <location>
        <begin position="246"/>
        <end position="255"/>
    </location>
</feature>
<feature type="region of interest" description="Disordered" evidence="1">
    <location>
        <begin position="387"/>
        <end position="414"/>
    </location>
</feature>
<evidence type="ECO:0000313" key="2">
    <source>
        <dbReference type="EnsemblMetazoa" id="CJA19381.1"/>
    </source>
</evidence>
<protein>
    <submittedName>
        <fullName evidence="2">Uncharacterized protein</fullName>
    </submittedName>
</protein>
<evidence type="ECO:0000256" key="1">
    <source>
        <dbReference type="SAM" id="MobiDB-lite"/>
    </source>
</evidence>
<feature type="region of interest" description="Disordered" evidence="1">
    <location>
        <begin position="246"/>
        <end position="282"/>
    </location>
</feature>
<name>A0A8R1E3N0_CAEJA</name>
<proteinExistence type="predicted"/>
<reference evidence="3" key="1">
    <citation type="submission" date="2010-08" db="EMBL/GenBank/DDBJ databases">
        <authorList>
            <consortium name="Caenorhabditis japonica Sequencing Consortium"/>
            <person name="Wilson R.K."/>
        </authorList>
    </citation>
    <scope>NUCLEOTIDE SEQUENCE [LARGE SCALE GENOMIC DNA]</scope>
    <source>
        <strain evidence="3">DF5081</strain>
    </source>
</reference>
<feature type="region of interest" description="Disordered" evidence="1">
    <location>
        <begin position="1"/>
        <end position="162"/>
    </location>
</feature>
<reference evidence="2" key="2">
    <citation type="submission" date="2022-06" db="UniProtKB">
        <authorList>
            <consortium name="EnsemblMetazoa"/>
        </authorList>
    </citation>
    <scope>IDENTIFICATION</scope>
    <source>
        <strain evidence="2">DF5081</strain>
    </source>
</reference>
<sequence>MHAGKHTEYEKRLIEAMNSRPPPPQTTIASQLDKILAPTSNSQQNKRLGQETTEEDEEEDDAVTDAERTGLASQLTADEQQNADDYAYSNENDDNVAQFQSVEDPAPSNPEDETVGSRRSNATARERQWSERDEISVAPSNTPPTDPEANENEFEEENNRCDINEFSHLTVDDDRLDRLSFSDQHDYLHSGIPAPAKHQEAPAPLMQWEALLGLTTHQPTTPAVVEPSTLFSSFKLDSFYSTSMLPNQSSATNSLGRREPSPPPGLGRFNSDDDLGFDPFTESSKGLTALLQEEQEQIPPHASNSSGLDVLKQLFGQVPDQRQPHHQQQQQQHQQQQSHHHPLQQHQDHTFLHQLHAQQQQQQQQQQYAAELNRDFMFNRMMTQRSYDSTSGYTHPFGNVSLKNRKRDNPIENE</sequence>
<feature type="compositionally biased region" description="Basic and acidic residues" evidence="1">
    <location>
        <begin position="124"/>
        <end position="135"/>
    </location>
</feature>
<dbReference type="Proteomes" id="UP000005237">
    <property type="component" value="Unassembled WGS sequence"/>
</dbReference>
<accession>A0A8R1E3N0</accession>
<feature type="region of interest" description="Disordered" evidence="1">
    <location>
        <begin position="320"/>
        <end position="346"/>
    </location>
</feature>
<feature type="compositionally biased region" description="Polar residues" evidence="1">
    <location>
        <begin position="38"/>
        <end position="47"/>
    </location>
</feature>
<feature type="compositionally biased region" description="Basic and acidic residues" evidence="1">
    <location>
        <begin position="1"/>
        <end position="14"/>
    </location>
</feature>
<dbReference type="EnsemblMetazoa" id="CJA19381.1">
    <property type="protein sequence ID" value="CJA19381.1"/>
    <property type="gene ID" value="WBGene00138585"/>
</dbReference>
<keyword evidence="3" id="KW-1185">Reference proteome</keyword>
<evidence type="ECO:0000313" key="3">
    <source>
        <dbReference type="Proteomes" id="UP000005237"/>
    </source>
</evidence>
<feature type="compositionally biased region" description="Low complexity" evidence="1">
    <location>
        <begin position="320"/>
        <end position="337"/>
    </location>
</feature>
<organism evidence="2 3">
    <name type="scientific">Caenorhabditis japonica</name>
    <dbReference type="NCBI Taxonomy" id="281687"/>
    <lineage>
        <taxon>Eukaryota</taxon>
        <taxon>Metazoa</taxon>
        <taxon>Ecdysozoa</taxon>
        <taxon>Nematoda</taxon>
        <taxon>Chromadorea</taxon>
        <taxon>Rhabditida</taxon>
        <taxon>Rhabditina</taxon>
        <taxon>Rhabditomorpha</taxon>
        <taxon>Rhabditoidea</taxon>
        <taxon>Rhabditidae</taxon>
        <taxon>Peloderinae</taxon>
        <taxon>Caenorhabditis</taxon>
    </lineage>
</organism>